<organism evidence="2 3">
    <name type="scientific">Sinosporangium siamense</name>
    <dbReference type="NCBI Taxonomy" id="1367973"/>
    <lineage>
        <taxon>Bacteria</taxon>
        <taxon>Bacillati</taxon>
        <taxon>Actinomycetota</taxon>
        <taxon>Actinomycetes</taxon>
        <taxon>Streptosporangiales</taxon>
        <taxon>Streptosporangiaceae</taxon>
        <taxon>Sinosporangium</taxon>
    </lineage>
</organism>
<keyword evidence="1" id="KW-1133">Transmembrane helix</keyword>
<evidence type="ECO:0000313" key="2">
    <source>
        <dbReference type="EMBL" id="GII95869.1"/>
    </source>
</evidence>
<feature type="transmembrane region" description="Helical" evidence="1">
    <location>
        <begin position="110"/>
        <end position="131"/>
    </location>
</feature>
<accession>A0A919VF79</accession>
<keyword evidence="1" id="KW-0812">Transmembrane</keyword>
<keyword evidence="1" id="KW-0472">Membrane</keyword>
<dbReference type="EMBL" id="BOOW01000038">
    <property type="protein sequence ID" value="GII95869.1"/>
    <property type="molecule type" value="Genomic_DNA"/>
</dbReference>
<reference evidence="2" key="1">
    <citation type="submission" date="2021-01" db="EMBL/GenBank/DDBJ databases">
        <title>Whole genome shotgun sequence of Sinosporangium siamense NBRC 109515.</title>
        <authorList>
            <person name="Komaki H."/>
            <person name="Tamura T."/>
        </authorList>
    </citation>
    <scope>NUCLEOTIDE SEQUENCE</scope>
    <source>
        <strain evidence="2">NBRC 109515</strain>
    </source>
</reference>
<dbReference type="AlphaFoldDB" id="A0A919VF79"/>
<feature type="transmembrane region" description="Helical" evidence="1">
    <location>
        <begin position="37"/>
        <end position="60"/>
    </location>
</feature>
<keyword evidence="3" id="KW-1185">Reference proteome</keyword>
<proteinExistence type="predicted"/>
<name>A0A919VF79_9ACTN</name>
<feature type="transmembrane region" description="Helical" evidence="1">
    <location>
        <begin position="66"/>
        <end position="89"/>
    </location>
</feature>
<evidence type="ECO:0000256" key="1">
    <source>
        <dbReference type="SAM" id="Phobius"/>
    </source>
</evidence>
<sequence length="168" mass="17685">MTDVTSASPPAQQSSLSAGSQSESYSHSLTHRVVAKLIKWLIVSLLVGLSPIIINAFILYSSGKQISQVALFGTGELYLVSTGIIAAGIGELYFELKNAGPRTGNPYMQLSTSTAVSLSVLLAICCAGAYGGKPAYPNPLDHYVSLSIYMFLGAVITSASCTILSEFR</sequence>
<gene>
    <name evidence="2" type="ORF">Ssi02_61000</name>
</gene>
<dbReference type="Proteomes" id="UP000606172">
    <property type="component" value="Unassembled WGS sequence"/>
</dbReference>
<evidence type="ECO:0000313" key="3">
    <source>
        <dbReference type="Proteomes" id="UP000606172"/>
    </source>
</evidence>
<comment type="caution">
    <text evidence="2">The sequence shown here is derived from an EMBL/GenBank/DDBJ whole genome shotgun (WGS) entry which is preliminary data.</text>
</comment>
<protein>
    <submittedName>
        <fullName evidence="2">Uncharacterized protein</fullName>
    </submittedName>
</protein>
<dbReference type="RefSeq" id="WP_204030892.1">
    <property type="nucleotide sequence ID" value="NZ_BOOW01000038.1"/>
</dbReference>
<feature type="transmembrane region" description="Helical" evidence="1">
    <location>
        <begin position="143"/>
        <end position="164"/>
    </location>
</feature>